<organism evidence="1">
    <name type="scientific">freshwater metagenome</name>
    <dbReference type="NCBI Taxonomy" id="449393"/>
    <lineage>
        <taxon>unclassified sequences</taxon>
        <taxon>metagenomes</taxon>
        <taxon>ecological metagenomes</taxon>
    </lineage>
</organism>
<dbReference type="AlphaFoldDB" id="A0A6J6P2X7"/>
<dbReference type="EMBL" id="CAEZXH010000084">
    <property type="protein sequence ID" value="CAB4691088.1"/>
    <property type="molecule type" value="Genomic_DNA"/>
</dbReference>
<name>A0A6J6P2X7_9ZZZZ</name>
<accession>A0A6J6P2X7</accession>
<sequence length="73" mass="8167">MATFGSDNSKRKVFPFWASTDCASFPFTNKSKAAGRLFSTKPDIITLEIKRFNLISLALVRKRSRTPDGVRAV</sequence>
<reference evidence="1" key="1">
    <citation type="submission" date="2020-05" db="EMBL/GenBank/DDBJ databases">
        <authorList>
            <person name="Chiriac C."/>
            <person name="Salcher M."/>
            <person name="Ghai R."/>
            <person name="Kavagutti S V."/>
        </authorList>
    </citation>
    <scope>NUCLEOTIDE SEQUENCE</scope>
</reference>
<protein>
    <submittedName>
        <fullName evidence="1">Unannotated protein</fullName>
    </submittedName>
</protein>
<proteinExistence type="predicted"/>
<evidence type="ECO:0000313" key="1">
    <source>
        <dbReference type="EMBL" id="CAB4691088.1"/>
    </source>
</evidence>
<gene>
    <name evidence="1" type="ORF">UFOPK2360_01146</name>
</gene>